<dbReference type="PANTHER" id="PTHR42755">
    <property type="entry name" value="3-DEOXY-MANNO-OCTULOSONATE CYTIDYLYLTRANSFERASE"/>
    <property type="match status" value="1"/>
</dbReference>
<protein>
    <recommendedName>
        <fullName evidence="2">3-deoxy-D-manno-octulosonic acid transferase</fullName>
        <shortName evidence="2">Kdo transferase</shortName>
        <ecNumber evidence="2">2.4.99.12</ecNumber>
    </recommendedName>
    <alternativeName>
        <fullName evidence="2">Lipid IV(A) 3-deoxy-D-manno-octulosonic acid transferase</fullName>
    </alternativeName>
</protein>
<keyword evidence="2" id="KW-1003">Cell membrane</keyword>
<proteinExistence type="inferred from homology"/>
<dbReference type="PANTHER" id="PTHR42755:SF1">
    <property type="entry name" value="3-DEOXY-D-MANNO-OCTULOSONIC ACID TRANSFERASE, MITOCHONDRIAL-RELATED"/>
    <property type="match status" value="1"/>
</dbReference>
<dbReference type="InterPro" id="IPR038107">
    <property type="entry name" value="Glycos_transf_N_sf"/>
</dbReference>
<evidence type="ECO:0000256" key="2">
    <source>
        <dbReference type="RuleBase" id="RU365103"/>
    </source>
</evidence>
<accession>A0ABP2L5C6</accession>
<dbReference type="Pfam" id="PF04413">
    <property type="entry name" value="Glycos_transf_N"/>
    <property type="match status" value="1"/>
</dbReference>
<keyword evidence="1 2" id="KW-0808">Transferase</keyword>
<keyword evidence="5" id="KW-1185">Reference proteome</keyword>
<feature type="domain" description="3-deoxy-D-manno-octulosonic-acid transferase N-terminal" evidence="3">
    <location>
        <begin position="38"/>
        <end position="215"/>
    </location>
</feature>
<gene>
    <name evidence="4" type="primary">waaA</name>
    <name evidence="4" type="ORF">HMPREF1039_0023</name>
</gene>
<comment type="function">
    <text evidence="2">Involved in lipopolysaccharide (LPS) biosynthesis. Catalyzes the transfer of 3-deoxy-D-manno-octulosonate (Kdo) residue(s) from CMP-Kdo to lipid IV(A), the tetraacyldisaccharide-1,4'-bisphosphate precursor of lipid A.</text>
</comment>
<dbReference type="InterPro" id="IPR007507">
    <property type="entry name" value="Glycos_transf_N"/>
</dbReference>
<dbReference type="Gene3D" id="3.40.50.11720">
    <property type="entry name" value="3-Deoxy-D-manno-octulosonic-acid transferase, N-terminal domain"/>
    <property type="match status" value="1"/>
</dbReference>
<comment type="caution">
    <text evidence="4">The sequence shown here is derived from an EMBL/GenBank/DDBJ whole genome shotgun (WGS) entry which is preliminary data.</text>
</comment>
<dbReference type="Proteomes" id="UP000004018">
    <property type="component" value="Unassembled WGS sequence"/>
</dbReference>
<keyword evidence="2" id="KW-1133">Transmembrane helix</keyword>
<dbReference type="SUPFAM" id="SSF53756">
    <property type="entry name" value="UDP-Glycosyltransferase/glycogen phosphorylase"/>
    <property type="match status" value="1"/>
</dbReference>
<evidence type="ECO:0000313" key="4">
    <source>
        <dbReference type="EMBL" id="EGL41894.1"/>
    </source>
</evidence>
<comment type="subcellular location">
    <subcellularLocation>
        <location evidence="2">Cell membrane</location>
    </subcellularLocation>
</comment>
<comment type="pathway">
    <text evidence="2">Bacterial outer membrane biogenesis; LPS core biosynthesis.</text>
</comment>
<sequence>MAGAVLYRIYIGLQIAASVVLLPFFLYKCIRRPSFFKKIRQRLGFIADTSAAGGASPIWIHAASLGELRAAEPIVQKLVRQDPQVPLVLSTVTETGYQLARTWPSVRVLYFPWDLPYVTARLLRRYRPQLIILVETELWPNFLYSARKAGIPVIMMNGRISERSMRKYMRVTPLTRYILQSVRVFLMQSRVDSSRIRQMGVASEKVYVTGNTKYDREIPYMSRSVRADLWRQLGITEQTYPVLVAGSTHKGEERWVLEAFLAIRRIFPLAKLILAPRYAEDCAFAVQEAAAQGVELVRRSTRSPVQETQGVVVDTTGELGLLYGLADIAFVGGSLLPVGGHNILEPAAWGKAVLTGPYMFHFSEICELFTKRRACMQVADGEEFVTRCVYAAEHRQWCRQMAAEALRIIKENRGTTDKNIAVVQRVLEAGNDENTI</sequence>
<evidence type="ECO:0000313" key="5">
    <source>
        <dbReference type="Proteomes" id="UP000004018"/>
    </source>
</evidence>
<feature type="transmembrane region" description="Helical" evidence="2">
    <location>
        <begin position="6"/>
        <end position="30"/>
    </location>
</feature>
<dbReference type="InterPro" id="IPR039901">
    <property type="entry name" value="Kdotransferase"/>
</dbReference>
<name>A0ABP2L5C6_9FIRM</name>
<evidence type="ECO:0000259" key="3">
    <source>
        <dbReference type="Pfam" id="PF04413"/>
    </source>
</evidence>
<dbReference type="EC" id="2.4.99.12" evidence="2"/>
<reference evidence="4 5" key="1">
    <citation type="submission" date="2011-04" db="EMBL/GenBank/DDBJ databases">
        <authorList>
            <person name="Harkins D.M."/>
            <person name="Madupu R."/>
            <person name="Durkin A.S."/>
            <person name="Torralba M."/>
            <person name="Methe B."/>
            <person name="Sutton G.G."/>
            <person name="Nelson K.E."/>
        </authorList>
    </citation>
    <scope>NUCLEOTIDE SEQUENCE [LARGE SCALE GENOMIC DNA]</scope>
    <source>
        <strain evidence="4 5">UPII 199-6</strain>
    </source>
</reference>
<dbReference type="GO" id="GO:0016740">
    <property type="term" value="F:transferase activity"/>
    <property type="evidence" value="ECO:0007669"/>
    <property type="project" value="UniProtKB-KW"/>
</dbReference>
<comment type="similarity">
    <text evidence="2">Belongs to the glycosyltransferase group 1 family.</text>
</comment>
<evidence type="ECO:0000256" key="1">
    <source>
        <dbReference type="ARBA" id="ARBA00022679"/>
    </source>
</evidence>
<dbReference type="EMBL" id="AFIJ01000008">
    <property type="protein sequence ID" value="EGL41894.1"/>
    <property type="molecule type" value="Genomic_DNA"/>
</dbReference>
<organism evidence="4 5">
    <name type="scientific">Megasphaera lornae</name>
    <dbReference type="NCBI Taxonomy" id="1000568"/>
    <lineage>
        <taxon>Bacteria</taxon>
        <taxon>Bacillati</taxon>
        <taxon>Bacillota</taxon>
        <taxon>Negativicutes</taxon>
        <taxon>Veillonellales</taxon>
        <taxon>Veillonellaceae</taxon>
        <taxon>Megasphaera</taxon>
    </lineage>
</organism>
<comment type="catalytic activity">
    <reaction evidence="2">
        <text>lipid IVA (E. coli) + CMP-3-deoxy-beta-D-manno-octulosonate = alpha-Kdo-(2-&gt;6)-lipid IVA (E. coli) + CMP + H(+)</text>
        <dbReference type="Rhea" id="RHEA:28066"/>
        <dbReference type="ChEBI" id="CHEBI:15378"/>
        <dbReference type="ChEBI" id="CHEBI:58603"/>
        <dbReference type="ChEBI" id="CHEBI:60364"/>
        <dbReference type="ChEBI" id="CHEBI:60377"/>
        <dbReference type="ChEBI" id="CHEBI:85987"/>
        <dbReference type="EC" id="2.4.99.12"/>
    </reaction>
</comment>
<dbReference type="RefSeq" id="WP_007390684.1">
    <property type="nucleotide sequence ID" value="NZ_AFIJ01000008.1"/>
</dbReference>
<keyword evidence="2" id="KW-0812">Transmembrane</keyword>
<keyword evidence="2" id="KW-0448">Lipopolysaccharide biosynthesis</keyword>
<dbReference type="Gene3D" id="3.40.50.2000">
    <property type="entry name" value="Glycogen Phosphorylase B"/>
    <property type="match status" value="1"/>
</dbReference>
<keyword evidence="2" id="KW-0472">Membrane</keyword>